<gene>
    <name evidence="4" type="ORF">ALMOND_2B028539</name>
</gene>
<dbReference type="Gramene" id="VVA37056">
    <property type="protein sequence ID" value="VVA37056"/>
    <property type="gene ID" value="Prudul26B028539"/>
</dbReference>
<reference evidence="5" key="1">
    <citation type="journal article" date="2020" name="Plant J.">
        <title>Transposons played a major role in the diversification between the closely related almond and peach genomes: results from the almond genome sequence.</title>
        <authorList>
            <person name="Alioto T."/>
            <person name="Alexiou K.G."/>
            <person name="Bardil A."/>
            <person name="Barteri F."/>
            <person name="Castanera R."/>
            <person name="Cruz F."/>
            <person name="Dhingra A."/>
            <person name="Duval H."/>
            <person name="Fernandez I Marti A."/>
            <person name="Frias L."/>
            <person name="Galan B."/>
            <person name="Garcia J.L."/>
            <person name="Howad W."/>
            <person name="Gomez-Garrido J."/>
            <person name="Gut M."/>
            <person name="Julca I."/>
            <person name="Morata J."/>
            <person name="Puigdomenech P."/>
            <person name="Ribeca P."/>
            <person name="Rubio Cabetas M.J."/>
            <person name="Vlasova A."/>
            <person name="Wirthensohn M."/>
            <person name="Garcia-Mas J."/>
            <person name="Gabaldon T."/>
            <person name="Casacuberta J.M."/>
            <person name="Arus P."/>
        </authorList>
    </citation>
    <scope>NUCLEOTIDE SEQUENCE [LARGE SCALE GENOMIC DNA]</scope>
    <source>
        <strain evidence="5">cv. Texas</strain>
    </source>
</reference>
<proteinExistence type="predicted"/>
<dbReference type="OMA" id="CCANSIG"/>
<evidence type="ECO:0000256" key="2">
    <source>
        <dbReference type="ARBA" id="ARBA00022737"/>
    </source>
</evidence>
<evidence type="ECO:0000313" key="5">
    <source>
        <dbReference type="Proteomes" id="UP000327085"/>
    </source>
</evidence>
<dbReference type="PANTHER" id="PTHR32099">
    <property type="entry name" value="CYSTEINE-RICH REPEAT SECRETORY PROTEIN"/>
    <property type="match status" value="1"/>
</dbReference>
<dbReference type="EMBL" id="CABIKO010000500">
    <property type="protein sequence ID" value="VVA37056.1"/>
    <property type="molecule type" value="Genomic_DNA"/>
</dbReference>
<evidence type="ECO:0000313" key="4">
    <source>
        <dbReference type="EMBL" id="VVA37056.1"/>
    </source>
</evidence>
<dbReference type="Proteomes" id="UP000327085">
    <property type="component" value="Chromosome 6"/>
</dbReference>
<dbReference type="Pfam" id="PF01657">
    <property type="entry name" value="Stress-antifung"/>
    <property type="match status" value="2"/>
</dbReference>
<dbReference type="InterPro" id="IPR038408">
    <property type="entry name" value="GNK2_sf"/>
</dbReference>
<dbReference type="AlphaFoldDB" id="A0A5E4GBJ1"/>
<evidence type="ECO:0000259" key="3">
    <source>
        <dbReference type="PROSITE" id="PS51473"/>
    </source>
</evidence>
<dbReference type="InParanoid" id="A0A5E4GBJ1"/>
<evidence type="ECO:0000256" key="1">
    <source>
        <dbReference type="ARBA" id="ARBA00022729"/>
    </source>
</evidence>
<dbReference type="PANTHER" id="PTHR32099:SF103">
    <property type="entry name" value="GNK2-HOMOLOGOUS DOMAIN-CONTAINING PROTEIN"/>
    <property type="match status" value="1"/>
</dbReference>
<name>A0A5E4GBJ1_PRUDU</name>
<dbReference type="Gene3D" id="3.30.430.20">
    <property type="entry name" value="Gnk2 domain, C-X8-C-X2-C motif"/>
    <property type="match status" value="2"/>
</dbReference>
<dbReference type="PROSITE" id="PS51473">
    <property type="entry name" value="GNK2"/>
    <property type="match status" value="1"/>
</dbReference>
<keyword evidence="2" id="KW-0677">Repeat</keyword>
<feature type="domain" description="Gnk2-homologous" evidence="3">
    <location>
        <begin position="75"/>
        <end position="187"/>
    </location>
</feature>
<sequence>MGDGIPNRCYFTSDGNSYGFYNSSYGGENSNDQIYATGLCRGDIATDAYRRCLNDSTFELRRLCPNQKEALGFYDNCMLRCSNESIYGIMQTRPLLYFMSMNNISTSKGPINSYSRWFSTQVCSLNHNISNFRTIYGLAQCSPDLSEQVCNECLVGAFGDILQCCCGREGGRVLNPSCTVRYESARFYDPTTVAPLPSPPIAMSSPPPSTNT</sequence>
<dbReference type="InterPro" id="IPR002902">
    <property type="entry name" value="GNK2"/>
</dbReference>
<accession>A0A5E4GBJ1</accession>
<protein>
    <submittedName>
        <fullName evidence="4">PREDICTED: cysteine-rich</fullName>
    </submittedName>
</protein>
<dbReference type="CDD" id="cd23509">
    <property type="entry name" value="Gnk2-like"/>
    <property type="match status" value="2"/>
</dbReference>
<organism evidence="4 5">
    <name type="scientific">Prunus dulcis</name>
    <name type="common">Almond</name>
    <name type="synonym">Amygdalus dulcis</name>
    <dbReference type="NCBI Taxonomy" id="3755"/>
    <lineage>
        <taxon>Eukaryota</taxon>
        <taxon>Viridiplantae</taxon>
        <taxon>Streptophyta</taxon>
        <taxon>Embryophyta</taxon>
        <taxon>Tracheophyta</taxon>
        <taxon>Spermatophyta</taxon>
        <taxon>Magnoliopsida</taxon>
        <taxon>eudicotyledons</taxon>
        <taxon>Gunneridae</taxon>
        <taxon>Pentapetalae</taxon>
        <taxon>rosids</taxon>
        <taxon>fabids</taxon>
        <taxon>Rosales</taxon>
        <taxon>Rosaceae</taxon>
        <taxon>Amygdaloideae</taxon>
        <taxon>Amygdaleae</taxon>
        <taxon>Prunus</taxon>
    </lineage>
</organism>
<keyword evidence="1" id="KW-0732">Signal</keyword>